<proteinExistence type="predicted"/>
<evidence type="ECO:0000313" key="2">
    <source>
        <dbReference type="Proteomes" id="UP000507470"/>
    </source>
</evidence>
<dbReference type="EMBL" id="CACVKT020007820">
    <property type="protein sequence ID" value="CAC5410898.1"/>
    <property type="molecule type" value="Genomic_DNA"/>
</dbReference>
<gene>
    <name evidence="1" type="ORF">MCOR_44050</name>
</gene>
<organism evidence="1 2">
    <name type="scientific">Mytilus coruscus</name>
    <name type="common">Sea mussel</name>
    <dbReference type="NCBI Taxonomy" id="42192"/>
    <lineage>
        <taxon>Eukaryota</taxon>
        <taxon>Metazoa</taxon>
        <taxon>Spiralia</taxon>
        <taxon>Lophotrochozoa</taxon>
        <taxon>Mollusca</taxon>
        <taxon>Bivalvia</taxon>
        <taxon>Autobranchia</taxon>
        <taxon>Pteriomorphia</taxon>
        <taxon>Mytilida</taxon>
        <taxon>Mytiloidea</taxon>
        <taxon>Mytilidae</taxon>
        <taxon>Mytilinae</taxon>
        <taxon>Mytilus</taxon>
    </lineage>
</organism>
<dbReference type="AlphaFoldDB" id="A0A6J8DQJ6"/>
<accession>A0A6J8DQJ6</accession>
<sequence length="178" mass="19302">MVRCPMVEGESALYIESTRAEHVNMVRCPMVEGVTALYIESTRAEHVNMVRCPMVEGSSSADLNRTDLNPEFHGERPKGGSGLEVLTYNAADLENLDTSLTALKEAVQTSQSGGISPCIDKSDDCVADSSLPRSKKTENPTKSNGVNEMASCICNATEKGDMIRCDWCGTGFMRNAWA</sequence>
<protein>
    <submittedName>
        <fullName evidence="1">Uncharacterized protein</fullName>
    </submittedName>
</protein>
<reference evidence="1 2" key="1">
    <citation type="submission" date="2020-06" db="EMBL/GenBank/DDBJ databases">
        <authorList>
            <person name="Li R."/>
            <person name="Bekaert M."/>
        </authorList>
    </citation>
    <scope>NUCLEOTIDE SEQUENCE [LARGE SCALE GENOMIC DNA]</scope>
    <source>
        <strain evidence="2">wild</strain>
    </source>
</reference>
<keyword evidence="2" id="KW-1185">Reference proteome</keyword>
<name>A0A6J8DQJ6_MYTCO</name>
<dbReference type="Proteomes" id="UP000507470">
    <property type="component" value="Unassembled WGS sequence"/>
</dbReference>
<evidence type="ECO:0000313" key="1">
    <source>
        <dbReference type="EMBL" id="CAC5410898.1"/>
    </source>
</evidence>